<evidence type="ECO:0000259" key="6">
    <source>
        <dbReference type="Pfam" id="PF00501"/>
    </source>
</evidence>
<dbReference type="PANTHER" id="PTHR24096">
    <property type="entry name" value="LONG-CHAIN-FATTY-ACID--COA LIGASE"/>
    <property type="match status" value="1"/>
</dbReference>
<accession>A0A5P1E784</accession>
<keyword evidence="4" id="KW-0067">ATP-binding</keyword>
<dbReference type="InterPro" id="IPR000873">
    <property type="entry name" value="AMP-dep_synth/lig_dom"/>
</dbReference>
<protein>
    <recommendedName>
        <fullName evidence="2">4-coumarate--CoA ligase</fullName>
        <ecNumber evidence="2">6.2.1.12</ecNumber>
    </recommendedName>
</protein>
<dbReference type="SUPFAM" id="SSF56801">
    <property type="entry name" value="Acetyl-CoA synthetase-like"/>
    <property type="match status" value="1"/>
</dbReference>
<dbReference type="GO" id="GO:0005524">
    <property type="term" value="F:ATP binding"/>
    <property type="evidence" value="ECO:0007669"/>
    <property type="project" value="UniProtKB-KW"/>
</dbReference>
<dbReference type="InterPro" id="IPR025110">
    <property type="entry name" value="AMP-bd_C"/>
</dbReference>
<dbReference type="Pfam" id="PF00501">
    <property type="entry name" value="AMP-binding"/>
    <property type="match status" value="1"/>
</dbReference>
<dbReference type="Gene3D" id="2.30.38.10">
    <property type="entry name" value="Luciferase, Domain 3"/>
    <property type="match status" value="1"/>
</dbReference>
<evidence type="ECO:0000313" key="8">
    <source>
        <dbReference type="EMBL" id="ONK58309.1"/>
    </source>
</evidence>
<dbReference type="Gene3D" id="3.40.50.980">
    <property type="match status" value="1"/>
</dbReference>
<comment type="catalytic activity">
    <reaction evidence="5">
        <text>(E)-4-coumarate + ATP + CoA = (E)-4-coumaroyl-CoA + AMP + diphosphate</text>
        <dbReference type="Rhea" id="RHEA:19641"/>
        <dbReference type="ChEBI" id="CHEBI:12876"/>
        <dbReference type="ChEBI" id="CHEBI:30616"/>
        <dbReference type="ChEBI" id="CHEBI:33019"/>
        <dbReference type="ChEBI" id="CHEBI:57287"/>
        <dbReference type="ChEBI" id="CHEBI:85008"/>
        <dbReference type="ChEBI" id="CHEBI:456215"/>
        <dbReference type="EC" id="6.2.1.12"/>
    </reaction>
    <physiologicalReaction direction="left-to-right" evidence="5">
        <dbReference type="Rhea" id="RHEA:19642"/>
    </physiologicalReaction>
</comment>
<feature type="domain" description="AMP-binding enzyme C-terminal" evidence="7">
    <location>
        <begin position="98"/>
        <end position="173"/>
    </location>
</feature>
<keyword evidence="9" id="KW-1185">Reference proteome</keyword>
<evidence type="ECO:0000256" key="4">
    <source>
        <dbReference type="ARBA" id="ARBA00022840"/>
    </source>
</evidence>
<evidence type="ECO:0000256" key="2">
    <source>
        <dbReference type="ARBA" id="ARBA00012959"/>
    </source>
</evidence>
<evidence type="ECO:0000313" key="9">
    <source>
        <dbReference type="Proteomes" id="UP000243459"/>
    </source>
</evidence>
<keyword evidence="3" id="KW-0436">Ligase</keyword>
<proteinExistence type="inferred from homology"/>
<organism evidence="8 9">
    <name type="scientific">Asparagus officinalis</name>
    <name type="common">Garden asparagus</name>
    <dbReference type="NCBI Taxonomy" id="4686"/>
    <lineage>
        <taxon>Eukaryota</taxon>
        <taxon>Viridiplantae</taxon>
        <taxon>Streptophyta</taxon>
        <taxon>Embryophyta</taxon>
        <taxon>Tracheophyta</taxon>
        <taxon>Spermatophyta</taxon>
        <taxon>Magnoliopsida</taxon>
        <taxon>Liliopsida</taxon>
        <taxon>Asparagales</taxon>
        <taxon>Asparagaceae</taxon>
        <taxon>Asparagoideae</taxon>
        <taxon>Asparagus</taxon>
    </lineage>
</organism>
<dbReference type="Pfam" id="PF13193">
    <property type="entry name" value="AMP-binding_C"/>
    <property type="match status" value="1"/>
</dbReference>
<evidence type="ECO:0000256" key="3">
    <source>
        <dbReference type="ARBA" id="ARBA00022598"/>
    </source>
</evidence>
<keyword evidence="4" id="KW-0547">Nucleotide-binding</keyword>
<evidence type="ECO:0000256" key="1">
    <source>
        <dbReference type="ARBA" id="ARBA00006432"/>
    </source>
</evidence>
<evidence type="ECO:0000256" key="5">
    <source>
        <dbReference type="ARBA" id="ARBA00034252"/>
    </source>
</evidence>
<dbReference type="GO" id="GO:0016207">
    <property type="term" value="F:4-coumarate-CoA ligase activity"/>
    <property type="evidence" value="ECO:0007669"/>
    <property type="project" value="UniProtKB-EC"/>
</dbReference>
<dbReference type="Gene3D" id="3.30.300.30">
    <property type="match status" value="1"/>
</dbReference>
<dbReference type="InterPro" id="IPR045851">
    <property type="entry name" value="AMP-bd_C_sf"/>
</dbReference>
<gene>
    <name evidence="8" type="ORF">A4U43_C09F10840</name>
</gene>
<dbReference type="EMBL" id="CM007389">
    <property type="protein sequence ID" value="ONK58309.1"/>
    <property type="molecule type" value="Genomic_DNA"/>
</dbReference>
<dbReference type="PANTHER" id="PTHR24096:SF377">
    <property type="entry name" value="4-COUMARATE--COA LIGASE-LIKE 7"/>
    <property type="match status" value="1"/>
</dbReference>
<feature type="domain" description="AMP-dependent synthetase/ligase" evidence="6">
    <location>
        <begin position="16"/>
        <end position="79"/>
    </location>
</feature>
<comment type="similarity">
    <text evidence="1">Belongs to the ATP-dependent AMP-binding enzyme family.</text>
</comment>
<dbReference type="Gramene" id="ONK58309">
    <property type="protein sequence ID" value="ONK58309"/>
    <property type="gene ID" value="A4U43_C09F10840"/>
</dbReference>
<sequence length="191" mass="21191">MLLRNEPKDDNNFSAMAWGYGSTETGAVSMMINEEECRQLRSVGRLSPNVEAMIVDIVTGQPLSVGQQGELLVRGPAIMIDRLKELIKYKAYQVSPMELEQVLQSLTDIVDVAVTAYPDEEAGQIPMALVVRKPGKDLEEAQVIDYVAKRVAPYKKIRKVAFVNSIPKSPAGKILRRELATYARSAIISRL</sequence>
<dbReference type="FunFam" id="3.30.300.30:FF:000007">
    <property type="entry name" value="4-coumarate--CoA ligase 2"/>
    <property type="match status" value="1"/>
</dbReference>
<dbReference type="Proteomes" id="UP000243459">
    <property type="component" value="Chromosome 9"/>
</dbReference>
<reference evidence="9" key="1">
    <citation type="journal article" date="2017" name="Nat. Commun.">
        <title>The asparagus genome sheds light on the origin and evolution of a young Y chromosome.</title>
        <authorList>
            <person name="Harkess A."/>
            <person name="Zhou J."/>
            <person name="Xu C."/>
            <person name="Bowers J.E."/>
            <person name="Van der Hulst R."/>
            <person name="Ayyampalayam S."/>
            <person name="Mercati F."/>
            <person name="Riccardi P."/>
            <person name="McKain M.R."/>
            <person name="Kakrana A."/>
            <person name="Tang H."/>
            <person name="Ray J."/>
            <person name="Groenendijk J."/>
            <person name="Arikit S."/>
            <person name="Mathioni S.M."/>
            <person name="Nakano M."/>
            <person name="Shan H."/>
            <person name="Telgmann-Rauber A."/>
            <person name="Kanno A."/>
            <person name="Yue Z."/>
            <person name="Chen H."/>
            <person name="Li W."/>
            <person name="Chen Y."/>
            <person name="Xu X."/>
            <person name="Zhang Y."/>
            <person name="Luo S."/>
            <person name="Chen H."/>
            <person name="Gao J."/>
            <person name="Mao Z."/>
            <person name="Pires J.C."/>
            <person name="Luo M."/>
            <person name="Kudrna D."/>
            <person name="Wing R.A."/>
            <person name="Meyers B.C."/>
            <person name="Yi K."/>
            <person name="Kong H."/>
            <person name="Lavrijsen P."/>
            <person name="Sunseri F."/>
            <person name="Falavigna A."/>
            <person name="Ye Y."/>
            <person name="Leebens-Mack J.H."/>
            <person name="Chen G."/>
        </authorList>
    </citation>
    <scope>NUCLEOTIDE SEQUENCE [LARGE SCALE GENOMIC DNA]</scope>
    <source>
        <strain evidence="9">cv. DH0086</strain>
    </source>
</reference>
<evidence type="ECO:0000259" key="7">
    <source>
        <dbReference type="Pfam" id="PF13193"/>
    </source>
</evidence>
<name>A0A5P1E784_ASPOF</name>
<dbReference type="AlphaFoldDB" id="A0A5P1E784"/>
<dbReference type="EC" id="6.2.1.12" evidence="2"/>